<name>A0A9Q1FHX5_SYNKA</name>
<gene>
    <name evidence="3" type="ORF">SKAU_G00157850</name>
</gene>
<protein>
    <recommendedName>
        <fullName evidence="2">Immunoglobulin domain-containing protein</fullName>
    </recommendedName>
</protein>
<dbReference type="InterPro" id="IPR036179">
    <property type="entry name" value="Ig-like_dom_sf"/>
</dbReference>
<dbReference type="EMBL" id="JAINUF010000005">
    <property type="protein sequence ID" value="KAJ8359260.1"/>
    <property type="molecule type" value="Genomic_DNA"/>
</dbReference>
<feature type="transmembrane region" description="Helical" evidence="1">
    <location>
        <begin position="165"/>
        <end position="186"/>
    </location>
</feature>
<dbReference type="InterPro" id="IPR003599">
    <property type="entry name" value="Ig_sub"/>
</dbReference>
<keyword evidence="1" id="KW-0472">Membrane</keyword>
<dbReference type="SUPFAM" id="SSF48726">
    <property type="entry name" value="Immunoglobulin"/>
    <property type="match status" value="1"/>
</dbReference>
<dbReference type="Gene3D" id="2.60.40.10">
    <property type="entry name" value="Immunoglobulins"/>
    <property type="match status" value="1"/>
</dbReference>
<dbReference type="Proteomes" id="UP001152622">
    <property type="component" value="Chromosome 5"/>
</dbReference>
<sequence>MERICIAVIMIHMSSSQVRETSTEATASRVVQLGDTVILHCDVKHDKETIWHGQHFDKVPFIIIAAQDKDSGPDNIIKYFRGYDPRFRVWLLLGNNSVSLEIENLTISDLGLYYCTTTPGVPMLTGFGTRLVLAENHNLSTPNSNGSTVLTVGSKSGPWVQTHCWILLAILCPVCVMLGALLYSAYLHWKQCRKGKFVC</sequence>
<dbReference type="OrthoDB" id="10010359at2759"/>
<dbReference type="InterPro" id="IPR013783">
    <property type="entry name" value="Ig-like_fold"/>
</dbReference>
<evidence type="ECO:0000256" key="1">
    <source>
        <dbReference type="SAM" id="Phobius"/>
    </source>
</evidence>
<feature type="domain" description="Immunoglobulin" evidence="2">
    <location>
        <begin position="26"/>
        <end position="133"/>
    </location>
</feature>
<keyword evidence="4" id="KW-1185">Reference proteome</keyword>
<dbReference type="Pfam" id="PF07686">
    <property type="entry name" value="V-set"/>
    <property type="match status" value="1"/>
</dbReference>
<dbReference type="SMART" id="SM00409">
    <property type="entry name" value="IG"/>
    <property type="match status" value="1"/>
</dbReference>
<dbReference type="AlphaFoldDB" id="A0A9Q1FHX5"/>
<organism evidence="3 4">
    <name type="scientific">Synaphobranchus kaupii</name>
    <name type="common">Kaup's arrowtooth eel</name>
    <dbReference type="NCBI Taxonomy" id="118154"/>
    <lineage>
        <taxon>Eukaryota</taxon>
        <taxon>Metazoa</taxon>
        <taxon>Chordata</taxon>
        <taxon>Craniata</taxon>
        <taxon>Vertebrata</taxon>
        <taxon>Euteleostomi</taxon>
        <taxon>Actinopterygii</taxon>
        <taxon>Neopterygii</taxon>
        <taxon>Teleostei</taxon>
        <taxon>Anguilliformes</taxon>
        <taxon>Synaphobranchidae</taxon>
        <taxon>Synaphobranchus</taxon>
    </lineage>
</organism>
<evidence type="ECO:0000313" key="4">
    <source>
        <dbReference type="Proteomes" id="UP001152622"/>
    </source>
</evidence>
<keyword evidence="1" id="KW-1133">Transmembrane helix</keyword>
<dbReference type="InterPro" id="IPR013106">
    <property type="entry name" value="Ig_V-set"/>
</dbReference>
<accession>A0A9Q1FHX5</accession>
<keyword evidence="1" id="KW-0812">Transmembrane</keyword>
<reference evidence="3" key="1">
    <citation type="journal article" date="2023" name="Science">
        <title>Genome structures resolve the early diversification of teleost fishes.</title>
        <authorList>
            <person name="Parey E."/>
            <person name="Louis A."/>
            <person name="Montfort J."/>
            <person name="Bouchez O."/>
            <person name="Roques C."/>
            <person name="Iampietro C."/>
            <person name="Lluch J."/>
            <person name="Castinel A."/>
            <person name="Donnadieu C."/>
            <person name="Desvignes T."/>
            <person name="Floi Bucao C."/>
            <person name="Jouanno E."/>
            <person name="Wen M."/>
            <person name="Mejri S."/>
            <person name="Dirks R."/>
            <person name="Jansen H."/>
            <person name="Henkel C."/>
            <person name="Chen W.J."/>
            <person name="Zahm M."/>
            <person name="Cabau C."/>
            <person name="Klopp C."/>
            <person name="Thompson A.W."/>
            <person name="Robinson-Rechavi M."/>
            <person name="Braasch I."/>
            <person name="Lecointre G."/>
            <person name="Bobe J."/>
            <person name="Postlethwait J.H."/>
            <person name="Berthelot C."/>
            <person name="Roest Crollius H."/>
            <person name="Guiguen Y."/>
        </authorList>
    </citation>
    <scope>NUCLEOTIDE SEQUENCE</scope>
    <source>
        <strain evidence="3">WJC10195</strain>
    </source>
</reference>
<evidence type="ECO:0000259" key="2">
    <source>
        <dbReference type="SMART" id="SM00409"/>
    </source>
</evidence>
<comment type="caution">
    <text evidence="3">The sequence shown here is derived from an EMBL/GenBank/DDBJ whole genome shotgun (WGS) entry which is preliminary data.</text>
</comment>
<evidence type="ECO:0000313" key="3">
    <source>
        <dbReference type="EMBL" id="KAJ8359260.1"/>
    </source>
</evidence>
<proteinExistence type="predicted"/>